<dbReference type="GO" id="GO:0000978">
    <property type="term" value="F:RNA polymerase II cis-regulatory region sequence-specific DNA binding"/>
    <property type="evidence" value="ECO:0007669"/>
    <property type="project" value="TreeGrafter"/>
</dbReference>
<dbReference type="InterPro" id="IPR001628">
    <property type="entry name" value="Znf_hrmn_rcpt"/>
</dbReference>
<evidence type="ECO:0000313" key="17">
    <source>
        <dbReference type="EMBL" id="KAK2724245.1"/>
    </source>
</evidence>
<comment type="similarity">
    <text evidence="13">Belongs to the nuclear hormone receptor family.</text>
</comment>
<evidence type="ECO:0000256" key="9">
    <source>
        <dbReference type="ARBA" id="ARBA00023242"/>
    </source>
</evidence>
<proteinExistence type="inferred from homology"/>
<dbReference type="SMART" id="SM00430">
    <property type="entry name" value="HOLI"/>
    <property type="match status" value="1"/>
</dbReference>
<keyword evidence="9 13" id="KW-0539">Nucleus</keyword>
<dbReference type="GO" id="GO:0005667">
    <property type="term" value="C:transcription regulator complex"/>
    <property type="evidence" value="ECO:0007669"/>
    <property type="project" value="TreeGrafter"/>
</dbReference>
<keyword evidence="2 13" id="KW-0479">Metal-binding</keyword>
<evidence type="ECO:0000259" key="15">
    <source>
        <dbReference type="PROSITE" id="PS51030"/>
    </source>
</evidence>
<evidence type="ECO:0000256" key="2">
    <source>
        <dbReference type="ARBA" id="ARBA00022723"/>
    </source>
</evidence>
<dbReference type="SUPFAM" id="SSF48508">
    <property type="entry name" value="Nuclear receptor ligand-binding domain"/>
    <property type="match status" value="1"/>
</dbReference>
<evidence type="ECO:0000259" key="16">
    <source>
        <dbReference type="PROSITE" id="PS51843"/>
    </source>
</evidence>
<feature type="region of interest" description="Disordered" evidence="14">
    <location>
        <begin position="372"/>
        <end position="392"/>
    </location>
</feature>
<dbReference type="GO" id="GO:0005634">
    <property type="term" value="C:nucleus"/>
    <property type="evidence" value="ECO:0007669"/>
    <property type="project" value="UniProtKB-SubCell"/>
</dbReference>
<evidence type="ECO:0000313" key="18">
    <source>
        <dbReference type="Proteomes" id="UP001187531"/>
    </source>
</evidence>
<feature type="compositionally biased region" description="Polar residues" evidence="14">
    <location>
        <begin position="134"/>
        <end position="143"/>
    </location>
</feature>
<keyword evidence="5 13" id="KW-0805">Transcription regulation</keyword>
<dbReference type="PROSITE" id="PS51843">
    <property type="entry name" value="NR_LBD"/>
    <property type="match status" value="1"/>
</dbReference>
<evidence type="ECO:0000256" key="13">
    <source>
        <dbReference type="RuleBase" id="RU004334"/>
    </source>
</evidence>
<feature type="domain" description="NR LBD" evidence="16">
    <location>
        <begin position="391"/>
        <end position="621"/>
    </location>
</feature>
<name>A0AA88LJK2_ARTSF</name>
<dbReference type="EMBL" id="JAVRJZ010000003">
    <property type="protein sequence ID" value="KAK2724245.1"/>
    <property type="molecule type" value="Genomic_DNA"/>
</dbReference>
<comment type="subcellular location">
    <subcellularLocation>
        <location evidence="1 13">Nucleus</location>
    </subcellularLocation>
</comment>
<evidence type="ECO:0000256" key="3">
    <source>
        <dbReference type="ARBA" id="ARBA00022771"/>
    </source>
</evidence>
<dbReference type="Pfam" id="PF00104">
    <property type="entry name" value="Hormone_recep"/>
    <property type="match status" value="1"/>
</dbReference>
<evidence type="ECO:0000256" key="14">
    <source>
        <dbReference type="SAM" id="MobiDB-lite"/>
    </source>
</evidence>
<dbReference type="CDD" id="cd06969">
    <property type="entry name" value="NR_DBD_NGFI-B"/>
    <property type="match status" value="1"/>
</dbReference>
<dbReference type="SMART" id="SM00399">
    <property type="entry name" value="ZnF_C4"/>
    <property type="match status" value="1"/>
</dbReference>
<dbReference type="InterPro" id="IPR000536">
    <property type="entry name" value="Nucl_hrmn_rcpt_lig-bd"/>
</dbReference>
<evidence type="ECO:0000256" key="6">
    <source>
        <dbReference type="ARBA" id="ARBA00023125"/>
    </source>
</evidence>
<evidence type="ECO:0000256" key="1">
    <source>
        <dbReference type="ARBA" id="ARBA00004123"/>
    </source>
</evidence>
<dbReference type="GO" id="GO:0035259">
    <property type="term" value="F:nuclear glucocorticoid receptor binding"/>
    <property type="evidence" value="ECO:0007669"/>
    <property type="project" value="TreeGrafter"/>
</dbReference>
<keyword evidence="3 13" id="KW-0863">Zinc-finger</keyword>
<keyword evidence="6 13" id="KW-0238">DNA-binding</keyword>
<feature type="domain" description="Nuclear receptor" evidence="15">
    <location>
        <begin position="292"/>
        <end position="367"/>
    </location>
</feature>
<evidence type="ECO:0000256" key="10">
    <source>
        <dbReference type="ARBA" id="ARBA00065130"/>
    </source>
</evidence>
<dbReference type="Gene3D" id="3.30.50.10">
    <property type="entry name" value="Erythroid Transcription Factor GATA-1, subunit A"/>
    <property type="match status" value="1"/>
</dbReference>
<keyword evidence="4 13" id="KW-0862">Zinc</keyword>
<evidence type="ECO:0000256" key="5">
    <source>
        <dbReference type="ARBA" id="ARBA00023015"/>
    </source>
</evidence>
<gene>
    <name evidence="17" type="ORF">QYM36_000940</name>
</gene>
<dbReference type="PROSITE" id="PS51030">
    <property type="entry name" value="NUCLEAR_REC_DBD_2"/>
    <property type="match status" value="1"/>
</dbReference>
<dbReference type="PRINTS" id="PR00398">
    <property type="entry name" value="STRDHORMONER"/>
</dbReference>
<evidence type="ECO:0000256" key="11">
    <source>
        <dbReference type="ARBA" id="ARBA00071265"/>
    </source>
</evidence>
<dbReference type="Gene3D" id="1.10.565.10">
    <property type="entry name" value="Retinoid X Receptor"/>
    <property type="match status" value="1"/>
</dbReference>
<dbReference type="PRINTS" id="PR00047">
    <property type="entry name" value="STROIDFINGER"/>
</dbReference>
<dbReference type="InterPro" id="IPR001723">
    <property type="entry name" value="Nuclear_hrmn_rcpt"/>
</dbReference>
<organism evidence="17 18">
    <name type="scientific">Artemia franciscana</name>
    <name type="common">Brine shrimp</name>
    <name type="synonym">Artemia sanfranciscana</name>
    <dbReference type="NCBI Taxonomy" id="6661"/>
    <lineage>
        <taxon>Eukaryota</taxon>
        <taxon>Metazoa</taxon>
        <taxon>Ecdysozoa</taxon>
        <taxon>Arthropoda</taxon>
        <taxon>Crustacea</taxon>
        <taxon>Branchiopoda</taxon>
        <taxon>Anostraca</taxon>
        <taxon>Artemiidae</taxon>
        <taxon>Artemia</taxon>
    </lineage>
</organism>
<dbReference type="InterPro" id="IPR003078">
    <property type="entry name" value="Retinoic_acid_rcpt"/>
</dbReference>
<dbReference type="InterPro" id="IPR013088">
    <property type="entry name" value="Znf_NHR/GATA"/>
</dbReference>
<dbReference type="FunFam" id="3.30.50.10:FF:000009">
    <property type="entry name" value="nuclear receptor subfamily 4 group A member 2"/>
    <property type="match status" value="1"/>
</dbReference>
<comment type="caution">
    <text evidence="17">The sequence shown here is derived from an EMBL/GenBank/DDBJ whole genome shotgun (WGS) entry which is preliminary data.</text>
</comment>
<evidence type="ECO:0000256" key="7">
    <source>
        <dbReference type="ARBA" id="ARBA00023163"/>
    </source>
</evidence>
<evidence type="ECO:0000256" key="8">
    <source>
        <dbReference type="ARBA" id="ARBA00023170"/>
    </source>
</evidence>
<dbReference type="GO" id="GO:0048384">
    <property type="term" value="P:retinoic acid receptor signaling pathway"/>
    <property type="evidence" value="ECO:0007669"/>
    <property type="project" value="InterPro"/>
</dbReference>
<dbReference type="PANTHER" id="PTHR24085">
    <property type="entry name" value="NUCLEAR HORMONE RECEPTOR"/>
    <property type="match status" value="1"/>
</dbReference>
<keyword evidence="18" id="KW-1185">Reference proteome</keyword>
<evidence type="ECO:0000256" key="12">
    <source>
        <dbReference type="ARBA" id="ARBA00075617"/>
    </source>
</evidence>
<dbReference type="SUPFAM" id="SSF57716">
    <property type="entry name" value="Glucocorticoid receptor-like (DNA-binding domain)"/>
    <property type="match status" value="1"/>
</dbReference>
<keyword evidence="8 13" id="KW-0675">Receptor</keyword>
<reference evidence="17" key="1">
    <citation type="submission" date="2023-07" db="EMBL/GenBank/DDBJ databases">
        <title>Chromosome-level genome assembly of Artemia franciscana.</title>
        <authorList>
            <person name="Jo E."/>
        </authorList>
    </citation>
    <scope>NUCLEOTIDE SEQUENCE</scope>
    <source>
        <tissue evidence="17">Whole body</tissue>
    </source>
</reference>
<dbReference type="Pfam" id="PF00105">
    <property type="entry name" value="zf-C4"/>
    <property type="match status" value="1"/>
</dbReference>
<dbReference type="PROSITE" id="PS00031">
    <property type="entry name" value="NUCLEAR_REC_DBD_1"/>
    <property type="match status" value="1"/>
</dbReference>
<comment type="subunit">
    <text evidence="10">Forms a heterodimer with USP.</text>
</comment>
<protein>
    <recommendedName>
        <fullName evidence="11">Probable nuclear hormone receptor HR38</fullName>
    </recommendedName>
    <alternativeName>
        <fullName evidence="12">Nuclear receptor subfamily 4 group A member 4</fullName>
    </alternativeName>
</protein>
<dbReference type="PRINTS" id="PR01292">
    <property type="entry name" value="RETNOICACIDR"/>
</dbReference>
<dbReference type="InterPro" id="IPR035500">
    <property type="entry name" value="NHR-like_dom_sf"/>
</dbReference>
<dbReference type="GO" id="GO:0071376">
    <property type="term" value="P:cellular response to corticotropin-releasing hormone stimulus"/>
    <property type="evidence" value="ECO:0007669"/>
    <property type="project" value="TreeGrafter"/>
</dbReference>
<dbReference type="AlphaFoldDB" id="A0AA88LJK2"/>
<accession>A0AA88LJK2</accession>
<feature type="region of interest" description="Disordered" evidence="14">
    <location>
        <begin position="123"/>
        <end position="143"/>
    </location>
</feature>
<sequence length="624" mass="69869">MPCKYENVLGSCWWQNNGDSSRHQCLSDFEFQFYSEKSVQPYEDTIRDFDWITLDSTWTSYPYPATNHPISATALNPKEQVVENATQSNPPPESVLESNYAQSLPEFFTPSWYGSFDDTAESGANSPVHAASPSLRSVTSGHASSLGNLQSSFDDSESNGFQDFGSDFALDSVNTEDLIYQNASQLPSFQDTYSPHYKTGRSLSFKSESQTPLCGQSKFRRQASFQYQHNHSTLQQFTSFTSSSSTNSLPGISSSFKVEDGSVDILKKRTTERKDSLSISENCCGSESQSTSQLCAVCGDNAACQHYGVRTCEGCKGFFKRTVQKGAKYVCLAEKNCPVDKRRRNRCQFCRFQKCLTVGMVKEVVRTDSLKGRRGRLPSKSKSPQQCPPSPPVSLITSLVRAYVETSPVLNDSELCDIEPHALSDSGIISRFFQLITLSIGVIRTWAERIPGFLDLCQEDQELLFQSACLELFVLRLAYRTKVSDERLIFCNGISVTRQEAIRAFGDWLPSILEFSRNLRTLDVDISAVSCLAALALVTERHGLREPARVEQLQTRIIGSLRDHATYNPEAQKKSNYFSRLLGKLPELRSLSVQGLQRIFYLKLEEIVPTPPLLENMFASSLPF</sequence>
<keyword evidence="7 13" id="KW-0804">Transcription</keyword>
<dbReference type="Proteomes" id="UP001187531">
    <property type="component" value="Unassembled WGS sequence"/>
</dbReference>
<dbReference type="GO" id="GO:0004879">
    <property type="term" value="F:nuclear receptor activity"/>
    <property type="evidence" value="ECO:0007669"/>
    <property type="project" value="InterPro"/>
</dbReference>
<dbReference type="GO" id="GO:0008270">
    <property type="term" value="F:zinc ion binding"/>
    <property type="evidence" value="ECO:0007669"/>
    <property type="project" value="UniProtKB-KW"/>
</dbReference>
<dbReference type="PANTHER" id="PTHR24085:SF4">
    <property type="entry name" value="NUCLEAR HORMONE RECEPTOR HR38-RELATED"/>
    <property type="match status" value="1"/>
</dbReference>
<evidence type="ECO:0000256" key="4">
    <source>
        <dbReference type="ARBA" id="ARBA00022833"/>
    </source>
</evidence>